<gene>
    <name evidence="1" type="ORF">METZ01_LOCUS328061</name>
</gene>
<protein>
    <submittedName>
        <fullName evidence="1">Uncharacterized protein</fullName>
    </submittedName>
</protein>
<dbReference type="AlphaFoldDB" id="A0A382PQT7"/>
<name>A0A382PQT7_9ZZZZ</name>
<feature type="non-terminal residue" evidence="1">
    <location>
        <position position="39"/>
    </location>
</feature>
<dbReference type="EMBL" id="UINC01108822">
    <property type="protein sequence ID" value="SVC75207.1"/>
    <property type="molecule type" value="Genomic_DNA"/>
</dbReference>
<accession>A0A382PQT7</accession>
<evidence type="ECO:0000313" key="1">
    <source>
        <dbReference type="EMBL" id="SVC75207.1"/>
    </source>
</evidence>
<reference evidence="1" key="1">
    <citation type="submission" date="2018-05" db="EMBL/GenBank/DDBJ databases">
        <authorList>
            <person name="Lanie J.A."/>
            <person name="Ng W.-L."/>
            <person name="Kazmierczak K.M."/>
            <person name="Andrzejewski T.M."/>
            <person name="Davidsen T.M."/>
            <person name="Wayne K.J."/>
            <person name="Tettelin H."/>
            <person name="Glass J.I."/>
            <person name="Rusch D."/>
            <person name="Podicherti R."/>
            <person name="Tsui H.-C.T."/>
            <person name="Winkler M.E."/>
        </authorList>
    </citation>
    <scope>NUCLEOTIDE SEQUENCE</scope>
</reference>
<proteinExistence type="predicted"/>
<organism evidence="1">
    <name type="scientific">marine metagenome</name>
    <dbReference type="NCBI Taxonomy" id="408172"/>
    <lineage>
        <taxon>unclassified sequences</taxon>
        <taxon>metagenomes</taxon>
        <taxon>ecological metagenomes</taxon>
    </lineage>
</organism>
<sequence>MGQTYSRYNYLLTQIGPQYKTQKQLGQPKGCPGAYLFRR</sequence>